<comment type="caution">
    <text evidence="3">The sequence shown here is derived from an EMBL/GenBank/DDBJ whole genome shotgun (WGS) entry which is preliminary data.</text>
</comment>
<proteinExistence type="predicted"/>
<protein>
    <submittedName>
        <fullName evidence="3">Uncharacterized protein</fullName>
    </submittedName>
</protein>
<sequence>MAWDEWEQLKTDAVVRRQNQMRLDGAGGGATGGADDLRTNGSGKAAAVKALRGDIRHGTDKAGRHTEEGSASVARAFSGWAFGSALGDAQNEWEQQVENLKGRLASDQAALEQTKQDFKDIDHGVKSQVAQIHTEPVPRHEV</sequence>
<keyword evidence="4" id="KW-1185">Reference proteome</keyword>
<feature type="coiled-coil region" evidence="1">
    <location>
        <begin position="90"/>
        <end position="117"/>
    </location>
</feature>
<keyword evidence="1" id="KW-0175">Coiled coil</keyword>
<name>A0ABV9UD99_9ACTN</name>
<accession>A0ABV9UD99</accession>
<dbReference type="EMBL" id="JBHSIZ010000002">
    <property type="protein sequence ID" value="MFC4954955.1"/>
    <property type="molecule type" value="Genomic_DNA"/>
</dbReference>
<reference evidence="4" key="1">
    <citation type="journal article" date="2019" name="Int. J. Syst. Evol. Microbiol.">
        <title>The Global Catalogue of Microorganisms (GCM) 10K type strain sequencing project: providing services to taxonomists for standard genome sequencing and annotation.</title>
        <authorList>
            <consortium name="The Broad Institute Genomics Platform"/>
            <consortium name="The Broad Institute Genome Sequencing Center for Infectious Disease"/>
            <person name="Wu L."/>
            <person name="Ma J."/>
        </authorList>
    </citation>
    <scope>NUCLEOTIDE SEQUENCE [LARGE SCALE GENOMIC DNA]</scope>
    <source>
        <strain evidence="4">CCM 7224</strain>
    </source>
</reference>
<dbReference type="RefSeq" id="WP_344372471.1">
    <property type="nucleotide sequence ID" value="NZ_BAAASQ010000005.1"/>
</dbReference>
<feature type="region of interest" description="Disordered" evidence="2">
    <location>
        <begin position="23"/>
        <end position="45"/>
    </location>
</feature>
<evidence type="ECO:0000256" key="1">
    <source>
        <dbReference type="SAM" id="Coils"/>
    </source>
</evidence>
<gene>
    <name evidence="3" type="ORF">ACFPFX_01400</name>
</gene>
<evidence type="ECO:0000256" key="2">
    <source>
        <dbReference type="SAM" id="MobiDB-lite"/>
    </source>
</evidence>
<evidence type="ECO:0000313" key="4">
    <source>
        <dbReference type="Proteomes" id="UP001595834"/>
    </source>
</evidence>
<dbReference type="Proteomes" id="UP001595834">
    <property type="component" value="Unassembled WGS sequence"/>
</dbReference>
<organism evidence="3 4">
    <name type="scientific">Streptomyces mauvecolor</name>
    <dbReference type="NCBI Taxonomy" id="58345"/>
    <lineage>
        <taxon>Bacteria</taxon>
        <taxon>Bacillati</taxon>
        <taxon>Actinomycetota</taxon>
        <taxon>Actinomycetes</taxon>
        <taxon>Kitasatosporales</taxon>
        <taxon>Streptomycetaceae</taxon>
        <taxon>Streptomyces</taxon>
    </lineage>
</organism>
<evidence type="ECO:0000313" key="3">
    <source>
        <dbReference type="EMBL" id="MFC4954955.1"/>
    </source>
</evidence>